<evidence type="ECO:0000313" key="2">
    <source>
        <dbReference type="Proteomes" id="UP001501469"/>
    </source>
</evidence>
<comment type="caution">
    <text evidence="1">The sequence shown here is derived from an EMBL/GenBank/DDBJ whole genome shotgun (WGS) entry which is preliminary data.</text>
</comment>
<sequence length="131" mass="13706">MPLTFSGLTNERAVLTSKDPKPFTTSSGSSSKCDNIVRDIQGVSPAYTCTTPPPSTGFGTQCEFKPVYVLNLRGEKASLAIMFFHFSATVSGGSCGMGGSLFNVLNAALPGRIAAGDTLVVQEAELPLVKK</sequence>
<reference evidence="2" key="1">
    <citation type="journal article" date="2019" name="Int. J. Syst. Evol. Microbiol.">
        <title>The Global Catalogue of Microorganisms (GCM) 10K type strain sequencing project: providing services to taxonomists for standard genome sequencing and annotation.</title>
        <authorList>
            <consortium name="The Broad Institute Genomics Platform"/>
            <consortium name="The Broad Institute Genome Sequencing Center for Infectious Disease"/>
            <person name="Wu L."/>
            <person name="Ma J."/>
        </authorList>
    </citation>
    <scope>NUCLEOTIDE SEQUENCE [LARGE SCALE GENOMIC DNA]</scope>
    <source>
        <strain evidence="2">JCM 17225</strain>
    </source>
</reference>
<name>A0ABP7TRK3_9BACT</name>
<dbReference type="EMBL" id="BAABDK010000010">
    <property type="protein sequence ID" value="GAA4029924.1"/>
    <property type="molecule type" value="Genomic_DNA"/>
</dbReference>
<protein>
    <submittedName>
        <fullName evidence="1">Uncharacterized protein</fullName>
    </submittedName>
</protein>
<proteinExistence type="predicted"/>
<accession>A0ABP7TRK3</accession>
<evidence type="ECO:0000313" key="1">
    <source>
        <dbReference type="EMBL" id="GAA4029924.1"/>
    </source>
</evidence>
<keyword evidence="2" id="KW-1185">Reference proteome</keyword>
<gene>
    <name evidence="1" type="ORF">GCM10022409_12720</name>
</gene>
<organism evidence="1 2">
    <name type="scientific">Hymenobacter glaciei</name>
    <dbReference type="NCBI Taxonomy" id="877209"/>
    <lineage>
        <taxon>Bacteria</taxon>
        <taxon>Pseudomonadati</taxon>
        <taxon>Bacteroidota</taxon>
        <taxon>Cytophagia</taxon>
        <taxon>Cytophagales</taxon>
        <taxon>Hymenobacteraceae</taxon>
        <taxon>Hymenobacter</taxon>
    </lineage>
</organism>
<dbReference type="Proteomes" id="UP001501469">
    <property type="component" value="Unassembled WGS sequence"/>
</dbReference>